<protein>
    <submittedName>
        <fullName evidence="5">Putative aryl-alcohol dehydrogenase AAD14</fullName>
    </submittedName>
</protein>
<name>A0A2T4GRH9_FUSCU</name>
<keyword evidence="1" id="KW-0560">Oxidoreductase</keyword>
<evidence type="ECO:0000313" key="5">
    <source>
        <dbReference type="EMBL" id="PTD06154.1"/>
    </source>
</evidence>
<dbReference type="GO" id="GO:0016491">
    <property type="term" value="F:oxidoreductase activity"/>
    <property type="evidence" value="ECO:0007669"/>
    <property type="project" value="UniProtKB-KW"/>
</dbReference>
<dbReference type="PANTHER" id="PTHR43364:SF2">
    <property type="entry name" value="ARYL-ALCOHOL DEHYDROGENASE AAD10-RELATED"/>
    <property type="match status" value="1"/>
</dbReference>
<dbReference type="SUPFAM" id="SSF51430">
    <property type="entry name" value="NAD(P)-linked oxidoreductase"/>
    <property type="match status" value="1"/>
</dbReference>
<dbReference type="EMBL" id="CP064750">
    <property type="protein sequence ID" value="QPC65732.1"/>
    <property type="molecule type" value="Genomic_DNA"/>
</dbReference>
<dbReference type="InterPro" id="IPR036812">
    <property type="entry name" value="NAD(P)_OxRdtase_dom_sf"/>
</dbReference>
<dbReference type="AlphaFoldDB" id="A0A2T4GRH9"/>
<keyword evidence="7" id="KW-1185">Reference proteome</keyword>
<dbReference type="OrthoDB" id="48988at2759"/>
<reference evidence="6" key="2">
    <citation type="submission" date="2020-11" db="EMBL/GenBank/DDBJ databases">
        <title>The chromosome-scale genome resource for two endophytic Fusarium species: F. culmorum and F. pseudograminearum.</title>
        <authorList>
            <person name="Yuan Z."/>
        </authorList>
    </citation>
    <scope>NUCLEOTIDE SEQUENCE</scope>
    <source>
        <strain evidence="6">Class2-1B</strain>
    </source>
</reference>
<comment type="similarity">
    <text evidence="2">Belongs to the aldo/keto reductase family. Aldo/keto reductase 2 subfamily.</text>
</comment>
<evidence type="ECO:0000256" key="2">
    <source>
        <dbReference type="ARBA" id="ARBA00038157"/>
    </source>
</evidence>
<accession>A0A2T4GRH9</accession>
<evidence type="ECO:0000259" key="4">
    <source>
        <dbReference type="Pfam" id="PF00248"/>
    </source>
</evidence>
<dbReference type="EMBL" id="PVEM01000008">
    <property type="protein sequence ID" value="PTD06154.1"/>
    <property type="molecule type" value="Genomic_DNA"/>
</dbReference>
<evidence type="ECO:0000313" key="6">
    <source>
        <dbReference type="EMBL" id="QPC65732.1"/>
    </source>
</evidence>
<sequence length="381" mass="42108">MAPQDGPVPPKTELGRYRILATTAGVRVSPLVLGAMSIGGAWEFMGTMKEAESHKLLDSYYDFGGNFIDTANNYQDEQSETIIGDWMKLRDNRDMLFIATKYSINYRRYHENSGRAVNYGGNSKKSMFISLEASLKKLQTSYIDLFYVHLWDWSTSIPEIMDSLDILVKQGKVLYLGVSDTPAWVVSAANEYARAHGKTPFSVYQGRWNLADRAFEREIVPMARHYGMALCPWNVLMGGQLQTKAQREARAANSDGGRGDNPSPESVAISDALEKIALSHGSATIQQIALAYIRSKAPNVFPIIGGRKVSYLEDNIKALDVVLTKEQISSIDSIQPFDLGFPLDLIGDDPRTGAGRPPIVTSLLGADLAFTPLPDNGRYII</sequence>
<dbReference type="Proteomes" id="UP000241587">
    <property type="component" value="Unassembled WGS sequence"/>
</dbReference>
<dbReference type="Proteomes" id="UP000663297">
    <property type="component" value="Chromosome 4"/>
</dbReference>
<evidence type="ECO:0000256" key="3">
    <source>
        <dbReference type="SAM" id="MobiDB-lite"/>
    </source>
</evidence>
<reference evidence="5 7" key="1">
    <citation type="submission" date="2018-02" db="EMBL/GenBank/DDBJ databases">
        <title>Fusarium culmorum secondary metabolites in fungal-bacterial-plant interactions.</title>
        <authorList>
            <person name="Schmidt R."/>
        </authorList>
    </citation>
    <scope>NUCLEOTIDE SEQUENCE [LARGE SCALE GENOMIC DNA]</scope>
    <source>
        <strain evidence="5 7">PV</strain>
    </source>
</reference>
<dbReference type="Pfam" id="PF00248">
    <property type="entry name" value="Aldo_ket_red"/>
    <property type="match status" value="1"/>
</dbReference>
<feature type="region of interest" description="Disordered" evidence="3">
    <location>
        <begin position="246"/>
        <end position="266"/>
    </location>
</feature>
<gene>
    <name evidence="5" type="ORF">FCULG_00012343</name>
    <name evidence="6" type="ORF">HYE67_007963</name>
</gene>
<dbReference type="InterPro" id="IPR050523">
    <property type="entry name" value="AKR_Detox_Biosynth"/>
</dbReference>
<dbReference type="PANTHER" id="PTHR43364">
    <property type="entry name" value="NADH-SPECIFIC METHYLGLYOXAL REDUCTASE-RELATED"/>
    <property type="match status" value="1"/>
</dbReference>
<proteinExistence type="inferred from homology"/>
<evidence type="ECO:0000256" key="1">
    <source>
        <dbReference type="ARBA" id="ARBA00023002"/>
    </source>
</evidence>
<feature type="domain" description="NADP-dependent oxidoreductase" evidence="4">
    <location>
        <begin position="30"/>
        <end position="334"/>
    </location>
</feature>
<organism evidence="5 7">
    <name type="scientific">Fusarium culmorum</name>
    <dbReference type="NCBI Taxonomy" id="5516"/>
    <lineage>
        <taxon>Eukaryota</taxon>
        <taxon>Fungi</taxon>
        <taxon>Dikarya</taxon>
        <taxon>Ascomycota</taxon>
        <taxon>Pezizomycotina</taxon>
        <taxon>Sordariomycetes</taxon>
        <taxon>Hypocreomycetidae</taxon>
        <taxon>Hypocreales</taxon>
        <taxon>Nectriaceae</taxon>
        <taxon>Fusarium</taxon>
    </lineage>
</organism>
<evidence type="ECO:0000313" key="7">
    <source>
        <dbReference type="Proteomes" id="UP000241587"/>
    </source>
</evidence>
<dbReference type="InterPro" id="IPR023210">
    <property type="entry name" value="NADP_OxRdtase_dom"/>
</dbReference>
<dbReference type="OMA" id="NEESEAW"/>
<dbReference type="Gene3D" id="3.20.20.100">
    <property type="entry name" value="NADP-dependent oxidoreductase domain"/>
    <property type="match status" value="1"/>
</dbReference>